<keyword evidence="3" id="KW-1185">Reference proteome</keyword>
<feature type="region of interest" description="Disordered" evidence="1">
    <location>
        <begin position="76"/>
        <end position="113"/>
    </location>
</feature>
<name>A0A5N6KA36_MONLA</name>
<proteinExistence type="predicted"/>
<accession>A0A5N6KA36</accession>
<protein>
    <submittedName>
        <fullName evidence="2">Uncharacterized protein</fullName>
    </submittedName>
</protein>
<feature type="compositionally biased region" description="Polar residues" evidence="1">
    <location>
        <begin position="1"/>
        <end position="20"/>
    </location>
</feature>
<organism evidence="2 3">
    <name type="scientific">Monilinia laxa</name>
    <name type="common">Brown rot fungus</name>
    <name type="synonym">Sclerotinia laxa</name>
    <dbReference type="NCBI Taxonomy" id="61186"/>
    <lineage>
        <taxon>Eukaryota</taxon>
        <taxon>Fungi</taxon>
        <taxon>Dikarya</taxon>
        <taxon>Ascomycota</taxon>
        <taxon>Pezizomycotina</taxon>
        <taxon>Leotiomycetes</taxon>
        <taxon>Helotiales</taxon>
        <taxon>Sclerotiniaceae</taxon>
        <taxon>Monilinia</taxon>
    </lineage>
</organism>
<dbReference type="Proteomes" id="UP000326757">
    <property type="component" value="Unassembled WGS sequence"/>
</dbReference>
<dbReference type="AlphaFoldDB" id="A0A5N6KA36"/>
<evidence type="ECO:0000313" key="2">
    <source>
        <dbReference type="EMBL" id="KAB8300035.1"/>
    </source>
</evidence>
<gene>
    <name evidence="2" type="ORF">EYC80_000274</name>
</gene>
<sequence length="113" mass="12552">MPSNEEISSLINTSDQTSLPPETKDSDAEMGVQEEQEHQLILDYYKLNAKNNPLDELTSLLSVREQFMHVAENVAENVAEDELSDHSSDEDFTEGDSSDEDAAHGDFSDESSD</sequence>
<reference evidence="2 3" key="1">
    <citation type="submission" date="2019-06" db="EMBL/GenBank/DDBJ databases">
        <title>Genome Sequence of the Brown Rot Fungal Pathogen Monilinia laxa.</title>
        <authorList>
            <person name="De Miccolis Angelini R.M."/>
            <person name="Landi L."/>
            <person name="Abate D."/>
            <person name="Pollastro S."/>
            <person name="Romanazzi G."/>
            <person name="Faretra F."/>
        </authorList>
    </citation>
    <scope>NUCLEOTIDE SEQUENCE [LARGE SCALE GENOMIC DNA]</scope>
    <source>
        <strain evidence="2 3">Mlax316</strain>
    </source>
</reference>
<feature type="region of interest" description="Disordered" evidence="1">
    <location>
        <begin position="1"/>
        <end position="36"/>
    </location>
</feature>
<evidence type="ECO:0000256" key="1">
    <source>
        <dbReference type="SAM" id="MobiDB-lite"/>
    </source>
</evidence>
<feature type="compositionally biased region" description="Acidic residues" evidence="1">
    <location>
        <begin position="90"/>
        <end position="100"/>
    </location>
</feature>
<evidence type="ECO:0000313" key="3">
    <source>
        <dbReference type="Proteomes" id="UP000326757"/>
    </source>
</evidence>
<dbReference type="EMBL" id="VIGI01000005">
    <property type="protein sequence ID" value="KAB8300035.1"/>
    <property type="molecule type" value="Genomic_DNA"/>
</dbReference>
<comment type="caution">
    <text evidence="2">The sequence shown here is derived from an EMBL/GenBank/DDBJ whole genome shotgun (WGS) entry which is preliminary data.</text>
</comment>